<name>A0A9W6NJF4_9ACTN</name>
<dbReference type="SUPFAM" id="SSF50346">
    <property type="entry name" value="PRC-barrel domain"/>
    <property type="match status" value="1"/>
</dbReference>
<dbReference type="RefSeq" id="WP_261959769.1">
    <property type="nucleotide sequence ID" value="NZ_BAAAXA010000001.1"/>
</dbReference>
<reference evidence="1" key="2">
    <citation type="submission" date="2023-01" db="EMBL/GenBank/DDBJ databases">
        <authorList>
            <person name="Sun Q."/>
            <person name="Evtushenko L."/>
        </authorList>
    </citation>
    <scope>NUCLEOTIDE SEQUENCE</scope>
    <source>
        <strain evidence="1">VKM Ac-1321</strain>
    </source>
</reference>
<dbReference type="Proteomes" id="UP001143480">
    <property type="component" value="Unassembled WGS sequence"/>
</dbReference>
<proteinExistence type="predicted"/>
<dbReference type="InterPro" id="IPR014747">
    <property type="entry name" value="Bac_photo_RC_H_C"/>
</dbReference>
<dbReference type="AlphaFoldDB" id="A0A9W6NJF4"/>
<sequence>MFTDPYQVWQWRTGTDTAVATGTRDLGGFRVEAADRFVGTVDDSSSVLGTTCLVVDNDPWIPGRKMILPAGTVDDVDCAGRTVHLDRTSDQIRESPDYDPTTFARPHYYDQVAHYFAGTYRR</sequence>
<keyword evidence="2" id="KW-1185">Reference proteome</keyword>
<dbReference type="GO" id="GO:0019684">
    <property type="term" value="P:photosynthesis, light reaction"/>
    <property type="evidence" value="ECO:0007669"/>
    <property type="project" value="InterPro"/>
</dbReference>
<comment type="caution">
    <text evidence="1">The sequence shown here is derived from an EMBL/GenBank/DDBJ whole genome shotgun (WGS) entry which is preliminary data.</text>
</comment>
<dbReference type="GO" id="GO:0030077">
    <property type="term" value="C:plasma membrane light-harvesting complex"/>
    <property type="evidence" value="ECO:0007669"/>
    <property type="project" value="InterPro"/>
</dbReference>
<evidence type="ECO:0000313" key="2">
    <source>
        <dbReference type="Proteomes" id="UP001143480"/>
    </source>
</evidence>
<reference evidence="1" key="1">
    <citation type="journal article" date="2014" name="Int. J. Syst. Evol. Microbiol.">
        <title>Complete genome sequence of Corynebacterium casei LMG S-19264T (=DSM 44701T), isolated from a smear-ripened cheese.</title>
        <authorList>
            <consortium name="US DOE Joint Genome Institute (JGI-PGF)"/>
            <person name="Walter F."/>
            <person name="Albersmeier A."/>
            <person name="Kalinowski J."/>
            <person name="Ruckert C."/>
        </authorList>
    </citation>
    <scope>NUCLEOTIDE SEQUENCE</scope>
    <source>
        <strain evidence="1">VKM Ac-1321</strain>
    </source>
</reference>
<protein>
    <recommendedName>
        <fullName evidence="3">PRC-barrel domain containing protein</fullName>
    </recommendedName>
</protein>
<evidence type="ECO:0000313" key="1">
    <source>
        <dbReference type="EMBL" id="GLK99874.1"/>
    </source>
</evidence>
<organism evidence="1 2">
    <name type="scientific">Dactylosporangium matsuzakiense</name>
    <dbReference type="NCBI Taxonomy" id="53360"/>
    <lineage>
        <taxon>Bacteria</taxon>
        <taxon>Bacillati</taxon>
        <taxon>Actinomycetota</taxon>
        <taxon>Actinomycetes</taxon>
        <taxon>Micromonosporales</taxon>
        <taxon>Micromonosporaceae</taxon>
        <taxon>Dactylosporangium</taxon>
    </lineage>
</organism>
<gene>
    <name evidence="1" type="ORF">GCM10017581_016150</name>
</gene>
<accession>A0A9W6NJF4</accession>
<evidence type="ECO:0008006" key="3">
    <source>
        <dbReference type="Google" id="ProtNLM"/>
    </source>
</evidence>
<dbReference type="Gene3D" id="3.90.50.10">
    <property type="entry name" value="Photosynthetic Reaction Center, subunit H, domain 2"/>
    <property type="match status" value="1"/>
</dbReference>
<dbReference type="InterPro" id="IPR011033">
    <property type="entry name" value="PRC_barrel-like_sf"/>
</dbReference>
<dbReference type="EMBL" id="BSFP01000005">
    <property type="protein sequence ID" value="GLK99874.1"/>
    <property type="molecule type" value="Genomic_DNA"/>
</dbReference>